<dbReference type="InterPro" id="IPR021765">
    <property type="entry name" value="UstYa-like"/>
</dbReference>
<comment type="similarity">
    <text evidence="3">Belongs to the ustYa family.</text>
</comment>
<evidence type="ECO:0000256" key="1">
    <source>
        <dbReference type="ARBA" id="ARBA00004685"/>
    </source>
</evidence>
<proteinExistence type="inferred from homology"/>
<evidence type="ECO:0000313" key="5">
    <source>
        <dbReference type="Proteomes" id="UP000014480"/>
    </source>
</evidence>
<dbReference type="EMBL" id="AMCV02000022">
    <property type="protein sequence ID" value="TDZ18935.1"/>
    <property type="molecule type" value="Genomic_DNA"/>
</dbReference>
<comment type="pathway">
    <text evidence="1">Mycotoxin biosynthesis.</text>
</comment>
<evidence type="ECO:0000256" key="2">
    <source>
        <dbReference type="ARBA" id="ARBA00023002"/>
    </source>
</evidence>
<dbReference type="GO" id="GO:0043386">
    <property type="term" value="P:mycotoxin biosynthetic process"/>
    <property type="evidence" value="ECO:0007669"/>
    <property type="project" value="InterPro"/>
</dbReference>
<organism evidence="4 5">
    <name type="scientific">Colletotrichum orbiculare (strain 104-T / ATCC 96160 / CBS 514.97 / LARS 414 / MAFF 240422)</name>
    <name type="common">Cucumber anthracnose fungus</name>
    <name type="synonym">Colletotrichum lagenarium</name>
    <dbReference type="NCBI Taxonomy" id="1213857"/>
    <lineage>
        <taxon>Eukaryota</taxon>
        <taxon>Fungi</taxon>
        <taxon>Dikarya</taxon>
        <taxon>Ascomycota</taxon>
        <taxon>Pezizomycotina</taxon>
        <taxon>Sordariomycetes</taxon>
        <taxon>Hypocreomycetidae</taxon>
        <taxon>Glomerellales</taxon>
        <taxon>Glomerellaceae</taxon>
        <taxon>Colletotrichum</taxon>
        <taxon>Colletotrichum orbiculare species complex</taxon>
    </lineage>
</organism>
<dbReference type="Proteomes" id="UP000014480">
    <property type="component" value="Unassembled WGS sequence"/>
</dbReference>
<dbReference type="eggNOG" id="ENOG502STJM">
    <property type="taxonomic scope" value="Eukaryota"/>
</dbReference>
<accession>N4VGU4</accession>
<name>N4VGU4_COLOR</name>
<evidence type="ECO:0000313" key="4">
    <source>
        <dbReference type="EMBL" id="TDZ18935.1"/>
    </source>
</evidence>
<keyword evidence="2" id="KW-0560">Oxidoreductase</keyword>
<protein>
    <submittedName>
        <fullName evidence="4">Oxidase ustYa</fullName>
    </submittedName>
</protein>
<evidence type="ECO:0000256" key="3">
    <source>
        <dbReference type="ARBA" id="ARBA00035112"/>
    </source>
</evidence>
<dbReference type="GO" id="GO:0016491">
    <property type="term" value="F:oxidoreductase activity"/>
    <property type="evidence" value="ECO:0007669"/>
    <property type="project" value="UniProtKB-KW"/>
</dbReference>
<dbReference type="Pfam" id="PF11807">
    <property type="entry name" value="UstYa"/>
    <property type="match status" value="1"/>
</dbReference>
<dbReference type="STRING" id="1213857.N4VGU4"/>
<dbReference type="PANTHER" id="PTHR33365">
    <property type="entry name" value="YALI0B05434P"/>
    <property type="match status" value="1"/>
</dbReference>
<gene>
    <name evidence="4" type="primary">ustYa-13</name>
    <name evidence="4" type="ORF">Cob_v008225</name>
</gene>
<dbReference type="PANTHER" id="PTHR33365:SF11">
    <property type="entry name" value="TAT PATHWAY SIGNAL SEQUENCE"/>
    <property type="match status" value="1"/>
</dbReference>
<dbReference type="AlphaFoldDB" id="N4VGU4"/>
<sequence length="233" mass="27149">MPTWPKYPRYSKVEQEDDPISESPPSRLAQVWQRGRVHVFYITLLILVAFISNHTSTRTSKDEYYWAEPVKSTLRLKTVPRVFHLDLDYARPPDATVDAKWASLLPQMGGFFTHPAISPKESCFAVFHQIHCLDMVRQALYEARPDVVEQGWREVEDDDDDGHRRRDSAEDNNHIHDMYHIGHCFDLIRQALMCTPDLTMELTNETIGGVTGFGTEHQCVDWPALMRWMKKYE</sequence>
<dbReference type="OrthoDB" id="3687641at2759"/>
<reference evidence="5" key="2">
    <citation type="journal article" date="2019" name="Mol. Plant Microbe Interact.">
        <title>Genome sequence resources for four phytopathogenic fungi from the Colletotrichum orbiculare species complex.</title>
        <authorList>
            <person name="Gan P."/>
            <person name="Tsushima A."/>
            <person name="Narusaka M."/>
            <person name="Narusaka Y."/>
            <person name="Takano Y."/>
            <person name="Kubo Y."/>
            <person name="Shirasu K."/>
        </authorList>
    </citation>
    <scope>GENOME REANNOTATION</scope>
    <source>
        <strain evidence="5">104-T / ATCC 96160 / CBS 514.97 / LARS 414 / MAFF 240422</strain>
    </source>
</reference>
<dbReference type="HOGENOM" id="CLU_042941_4_3_1"/>
<comment type="caution">
    <text evidence="4">The sequence shown here is derived from an EMBL/GenBank/DDBJ whole genome shotgun (WGS) entry which is preliminary data.</text>
</comment>
<keyword evidence="5" id="KW-1185">Reference proteome</keyword>
<reference evidence="5" key="1">
    <citation type="journal article" date="2013" name="New Phytol.">
        <title>Comparative genomic and transcriptomic analyses reveal the hemibiotrophic stage shift of Colletotrichum fungi.</title>
        <authorList>
            <person name="Gan P."/>
            <person name="Ikeda K."/>
            <person name="Irieda H."/>
            <person name="Narusaka M."/>
            <person name="O'Connell R.J."/>
            <person name="Narusaka Y."/>
            <person name="Takano Y."/>
            <person name="Kubo Y."/>
            <person name="Shirasu K."/>
        </authorList>
    </citation>
    <scope>NUCLEOTIDE SEQUENCE [LARGE SCALE GENOMIC DNA]</scope>
    <source>
        <strain evidence="5">104-T / ATCC 96160 / CBS 514.97 / LARS 414 / MAFF 240422</strain>
    </source>
</reference>